<evidence type="ECO:0000313" key="4">
    <source>
        <dbReference type="Proteomes" id="UP000675554"/>
    </source>
</evidence>
<evidence type="ECO:0000256" key="2">
    <source>
        <dbReference type="SAM" id="Phobius"/>
    </source>
</evidence>
<feature type="transmembrane region" description="Helical" evidence="2">
    <location>
        <begin position="102"/>
        <end position="122"/>
    </location>
</feature>
<sequence>MAAVAALVLVLEAAGIVLLNLVLGLVVDDQDMSLAGLDPRAMSVSAWIAGCLFGAYLLLCAAILLTMAARDRPPKSFFRIVLISCAVVQGLLGAASVGLVGWAAFFFMMLSLALIVWSLVSYGDGAGQGSRGADGTAGSGSGPGSDSGSGAGPEPMGPSPEPSAS</sequence>
<evidence type="ECO:0000313" key="3">
    <source>
        <dbReference type="EMBL" id="MBR7676874.1"/>
    </source>
</evidence>
<dbReference type="AlphaFoldDB" id="A0A8T4J5G9"/>
<proteinExistence type="predicted"/>
<feature type="transmembrane region" description="Helical" evidence="2">
    <location>
        <begin position="44"/>
        <end position="65"/>
    </location>
</feature>
<keyword evidence="2" id="KW-1133">Transmembrane helix</keyword>
<dbReference type="Proteomes" id="UP000675554">
    <property type="component" value="Unassembled WGS sequence"/>
</dbReference>
<accession>A0A8T4J5G9</accession>
<keyword evidence="4" id="KW-1185">Reference proteome</keyword>
<feature type="transmembrane region" description="Helical" evidence="2">
    <location>
        <begin position="77"/>
        <end position="96"/>
    </location>
</feature>
<gene>
    <name evidence="3" type="ORF">KDA82_28490</name>
</gene>
<feature type="compositionally biased region" description="Gly residues" evidence="1">
    <location>
        <begin position="127"/>
        <end position="151"/>
    </location>
</feature>
<keyword evidence="2" id="KW-0472">Membrane</keyword>
<name>A0A8T4J5G9_9ACTN</name>
<dbReference type="EMBL" id="JAGSMN010000764">
    <property type="protein sequence ID" value="MBR7676874.1"/>
    <property type="molecule type" value="Genomic_DNA"/>
</dbReference>
<protein>
    <submittedName>
        <fullName evidence="3">Uncharacterized protein</fullName>
    </submittedName>
</protein>
<comment type="caution">
    <text evidence="3">The sequence shown here is derived from an EMBL/GenBank/DDBJ whole genome shotgun (WGS) entry which is preliminary data.</text>
</comment>
<feature type="compositionally biased region" description="Pro residues" evidence="1">
    <location>
        <begin position="155"/>
        <end position="165"/>
    </location>
</feature>
<evidence type="ECO:0000256" key="1">
    <source>
        <dbReference type="SAM" id="MobiDB-lite"/>
    </source>
</evidence>
<feature type="region of interest" description="Disordered" evidence="1">
    <location>
        <begin position="127"/>
        <end position="165"/>
    </location>
</feature>
<organism evidence="3 4">
    <name type="scientific">Streptomyces daliensis</name>
    <dbReference type="NCBI Taxonomy" id="299421"/>
    <lineage>
        <taxon>Bacteria</taxon>
        <taxon>Bacillati</taxon>
        <taxon>Actinomycetota</taxon>
        <taxon>Actinomycetes</taxon>
        <taxon>Kitasatosporales</taxon>
        <taxon>Streptomycetaceae</taxon>
        <taxon>Streptomyces</taxon>
    </lineage>
</organism>
<keyword evidence="2" id="KW-0812">Transmembrane</keyword>
<reference evidence="3" key="1">
    <citation type="submission" date="2021-04" db="EMBL/GenBank/DDBJ databases">
        <title>Sequencing of actinobacteria type strains.</title>
        <authorList>
            <person name="Nguyen G.-S."/>
            <person name="Wentzel A."/>
        </authorList>
    </citation>
    <scope>NUCLEOTIDE SEQUENCE</scope>
    <source>
        <strain evidence="3">DSM 42095</strain>
    </source>
</reference>